<dbReference type="SUPFAM" id="SSF49785">
    <property type="entry name" value="Galactose-binding domain-like"/>
    <property type="match status" value="1"/>
</dbReference>
<evidence type="ECO:0000313" key="4">
    <source>
        <dbReference type="EMBL" id="MBB3061256.1"/>
    </source>
</evidence>
<reference evidence="4 5" key="1">
    <citation type="submission" date="2020-08" db="EMBL/GenBank/DDBJ databases">
        <title>Genomic Encyclopedia of Type Strains, Phase III (KMG-III): the genomes of soil and plant-associated and newly described type strains.</title>
        <authorList>
            <person name="Whitman W."/>
        </authorList>
    </citation>
    <scope>NUCLEOTIDE SEQUENCE [LARGE SCALE GENOMIC DNA]</scope>
    <source>
        <strain evidence="4 5">CECT 8799</strain>
    </source>
</reference>
<gene>
    <name evidence="4" type="ORF">FHS09_002089</name>
</gene>
<dbReference type="RefSeq" id="WP_183459465.1">
    <property type="nucleotide sequence ID" value="NZ_JACHWZ010000008.1"/>
</dbReference>
<accession>A0A7W4Z959</accession>
<dbReference type="GO" id="GO:0016788">
    <property type="term" value="F:hydrolase activity, acting on ester bonds"/>
    <property type="evidence" value="ECO:0007669"/>
    <property type="project" value="UniProtKB-ARBA"/>
</dbReference>
<dbReference type="PANTHER" id="PTHR43695:SF1">
    <property type="entry name" value="RHAMNOGALACTURONAN ACETYLESTERASE"/>
    <property type="match status" value="1"/>
</dbReference>
<dbReference type="SUPFAM" id="SSF52266">
    <property type="entry name" value="SGNH hydrolase"/>
    <property type="match status" value="1"/>
</dbReference>
<evidence type="ECO:0000313" key="5">
    <source>
        <dbReference type="Proteomes" id="UP000535937"/>
    </source>
</evidence>
<comment type="caution">
    <text evidence="4">The sequence shown here is derived from an EMBL/GenBank/DDBJ whole genome shotgun (WGS) entry which is preliminary data.</text>
</comment>
<dbReference type="AlphaFoldDB" id="A0A7W4Z959"/>
<evidence type="ECO:0000256" key="1">
    <source>
        <dbReference type="ARBA" id="ARBA00008668"/>
    </source>
</evidence>
<sequence>MNMVPALADSRPAVAQHIYEYNFEERPDLLQKKYNSETGLGTDSFHNSSENAFSVKVPEGDYKVRVKVTGVPDVTRFLVFSEDRRVMSNILEIERGESKTLDFLVNVRNPQLATAEQDPAAGPRVGLRGDEGISRNWDDKLTIALSNNDVQFSQIRIEPGRKPKVLLAGDSTVADQASQDYASWGQFVPGLIRNRVVVNHARGGETLKSFLFSLRWDKLLSQTQAGDVVLIQFAHNDEKKQWPRTFAAADGAFPEYLRAFVADVRQKEAIPVLVTPVARRIYNEQEELLNTHQGYDEAVREVARATGVPVIDLTAQTTSFYQQLGQNEAKQAFAANGKDRTHHNYYGAWMIANMVVNSLQALYPELIQSENTLLDSTSPTRPGELVITPDLWPDMRPAAVEISGS</sequence>
<dbReference type="InterPro" id="IPR036514">
    <property type="entry name" value="SGNH_hydro_sf"/>
</dbReference>
<name>A0A7W4Z959_9GAMM</name>
<dbReference type="InterPro" id="IPR008979">
    <property type="entry name" value="Galactose-bd-like_sf"/>
</dbReference>
<dbReference type="CDD" id="cd01821">
    <property type="entry name" value="Rhamnogalacturan_acetylesterase_like"/>
    <property type="match status" value="1"/>
</dbReference>
<comment type="similarity">
    <text evidence="1">Belongs to the 'GDSL' lipolytic enzyme family.</text>
</comment>
<evidence type="ECO:0000259" key="3">
    <source>
        <dbReference type="Pfam" id="PF13472"/>
    </source>
</evidence>
<dbReference type="Pfam" id="PF13472">
    <property type="entry name" value="Lipase_GDSL_2"/>
    <property type="match status" value="1"/>
</dbReference>
<protein>
    <submittedName>
        <fullName evidence="4">Lysophospholipase L1-like esterase</fullName>
    </submittedName>
</protein>
<dbReference type="Proteomes" id="UP000535937">
    <property type="component" value="Unassembled WGS sequence"/>
</dbReference>
<dbReference type="Gene3D" id="3.40.50.1110">
    <property type="entry name" value="SGNH hydrolase"/>
    <property type="match status" value="1"/>
</dbReference>
<dbReference type="InterPro" id="IPR013830">
    <property type="entry name" value="SGNH_hydro"/>
</dbReference>
<keyword evidence="5" id="KW-1185">Reference proteome</keyword>
<organism evidence="4 5">
    <name type="scientific">Microbulbifer rhizosphaerae</name>
    <dbReference type="NCBI Taxonomy" id="1562603"/>
    <lineage>
        <taxon>Bacteria</taxon>
        <taxon>Pseudomonadati</taxon>
        <taxon>Pseudomonadota</taxon>
        <taxon>Gammaproteobacteria</taxon>
        <taxon>Cellvibrionales</taxon>
        <taxon>Microbulbiferaceae</taxon>
        <taxon>Microbulbifer</taxon>
    </lineage>
</organism>
<evidence type="ECO:0000256" key="2">
    <source>
        <dbReference type="ARBA" id="ARBA00022801"/>
    </source>
</evidence>
<dbReference type="InterPro" id="IPR037459">
    <property type="entry name" value="RhgT-like"/>
</dbReference>
<feature type="domain" description="SGNH hydrolase-type esterase" evidence="3">
    <location>
        <begin position="169"/>
        <end position="321"/>
    </location>
</feature>
<dbReference type="PANTHER" id="PTHR43695">
    <property type="entry name" value="PUTATIVE (AFU_ORTHOLOGUE AFUA_2G17250)-RELATED"/>
    <property type="match status" value="1"/>
</dbReference>
<dbReference type="EMBL" id="JACHWZ010000008">
    <property type="protein sequence ID" value="MBB3061256.1"/>
    <property type="molecule type" value="Genomic_DNA"/>
</dbReference>
<keyword evidence="2" id="KW-0378">Hydrolase</keyword>
<proteinExistence type="inferred from homology"/>